<dbReference type="PROSITE" id="PS51186">
    <property type="entry name" value="GNAT"/>
    <property type="match status" value="1"/>
</dbReference>
<evidence type="ECO:0000313" key="3">
    <source>
        <dbReference type="Proteomes" id="UP001155483"/>
    </source>
</evidence>
<evidence type="ECO:0000313" key="2">
    <source>
        <dbReference type="EMBL" id="MCU7551859.1"/>
    </source>
</evidence>
<dbReference type="GO" id="GO:0016747">
    <property type="term" value="F:acyltransferase activity, transferring groups other than amino-acyl groups"/>
    <property type="evidence" value="ECO:0007669"/>
    <property type="project" value="InterPro"/>
</dbReference>
<dbReference type="EMBL" id="JAOTIF010000024">
    <property type="protein sequence ID" value="MCU7551859.1"/>
    <property type="molecule type" value="Genomic_DNA"/>
</dbReference>
<protein>
    <submittedName>
        <fullName evidence="2">GNAT family N-acetyltransferase</fullName>
    </submittedName>
</protein>
<dbReference type="InterPro" id="IPR051531">
    <property type="entry name" value="N-acetyltransferase"/>
</dbReference>
<reference evidence="2" key="2">
    <citation type="submission" date="2023-04" db="EMBL/GenBank/DDBJ databases">
        <title>Paracnuella aquatica gen. nov., sp. nov., a member of the family Chitinophagaceae isolated from a hot spring.</title>
        <authorList>
            <person name="Wang C."/>
        </authorList>
    </citation>
    <scope>NUCLEOTIDE SEQUENCE</scope>
    <source>
        <strain evidence="2">LB-8</strain>
    </source>
</reference>
<dbReference type="PANTHER" id="PTHR43792">
    <property type="entry name" value="GNAT FAMILY, PUTATIVE (AFU_ORTHOLOGUE AFUA_3G00765)-RELATED-RELATED"/>
    <property type="match status" value="1"/>
</dbReference>
<dbReference type="SUPFAM" id="SSF55729">
    <property type="entry name" value="Acyl-CoA N-acyltransferases (Nat)"/>
    <property type="match status" value="1"/>
</dbReference>
<feature type="domain" description="N-acetyltransferase" evidence="1">
    <location>
        <begin position="17"/>
        <end position="174"/>
    </location>
</feature>
<accession>A0A9X3BH31</accession>
<evidence type="ECO:0000259" key="1">
    <source>
        <dbReference type="PROSITE" id="PS51186"/>
    </source>
</evidence>
<sequence>MLSPNFTPFPEIKTDRLLLRQLTLDDAPGVLQLRSNEEVMKYINRPLAHSLEDAENWINVIIDALGKNDGITWCICLKEVPAVHVGSIGLWRIDKENHRAEIGYMLEPSLQGKGLMYEALKKVLEYGFSEIKLHSIEAHVDPRNASSSGLLKKADFVLEAYFKENYYLHGRFVDTAVYSLLTPFKEFQ</sequence>
<proteinExistence type="predicted"/>
<dbReference type="RefSeq" id="WP_279299297.1">
    <property type="nucleotide sequence ID" value="NZ_JAOTIF010000024.1"/>
</dbReference>
<organism evidence="2 3">
    <name type="scientific">Paraflavisolibacter caeni</name>
    <dbReference type="NCBI Taxonomy" id="2982496"/>
    <lineage>
        <taxon>Bacteria</taxon>
        <taxon>Pseudomonadati</taxon>
        <taxon>Bacteroidota</taxon>
        <taxon>Chitinophagia</taxon>
        <taxon>Chitinophagales</taxon>
        <taxon>Chitinophagaceae</taxon>
        <taxon>Paraflavisolibacter</taxon>
    </lineage>
</organism>
<dbReference type="Pfam" id="PF13302">
    <property type="entry name" value="Acetyltransf_3"/>
    <property type="match status" value="1"/>
</dbReference>
<comment type="caution">
    <text evidence="2">The sequence shown here is derived from an EMBL/GenBank/DDBJ whole genome shotgun (WGS) entry which is preliminary data.</text>
</comment>
<dbReference type="PANTHER" id="PTHR43792:SF1">
    <property type="entry name" value="N-ACETYLTRANSFERASE DOMAIN-CONTAINING PROTEIN"/>
    <property type="match status" value="1"/>
</dbReference>
<dbReference type="InterPro" id="IPR016181">
    <property type="entry name" value="Acyl_CoA_acyltransferase"/>
</dbReference>
<dbReference type="InterPro" id="IPR000182">
    <property type="entry name" value="GNAT_dom"/>
</dbReference>
<keyword evidence="3" id="KW-1185">Reference proteome</keyword>
<name>A0A9X3BH31_9BACT</name>
<dbReference type="Proteomes" id="UP001155483">
    <property type="component" value="Unassembled WGS sequence"/>
</dbReference>
<dbReference type="AlphaFoldDB" id="A0A9X3BH31"/>
<reference evidence="2" key="1">
    <citation type="submission" date="2022-09" db="EMBL/GenBank/DDBJ databases">
        <authorList>
            <person name="Yuan C."/>
            <person name="Ke Z."/>
        </authorList>
    </citation>
    <scope>NUCLEOTIDE SEQUENCE</scope>
    <source>
        <strain evidence="2">LB-8</strain>
    </source>
</reference>
<dbReference type="Gene3D" id="3.40.630.30">
    <property type="match status" value="1"/>
</dbReference>
<gene>
    <name evidence="2" type="ORF">OCK74_22255</name>
</gene>